<dbReference type="InterPro" id="IPR037026">
    <property type="entry name" value="Vgr_OB-fold_dom_sf"/>
</dbReference>
<evidence type="ECO:0000259" key="1">
    <source>
        <dbReference type="Pfam" id="PF04717"/>
    </source>
</evidence>
<reference evidence="2" key="1">
    <citation type="submission" date="2011-10" db="EMBL/GenBank/DDBJ databases">
        <title>The Genome Sequence of Oxalobacter formigenes HOxBLS.</title>
        <authorList>
            <consortium name="The Broad Institute Genome Sequencing Platform"/>
            <person name="Earl A."/>
            <person name="Ward D."/>
            <person name="Feldgarden M."/>
            <person name="Gevers D."/>
            <person name="Allison M.J."/>
            <person name="Humphrey S."/>
            <person name="Young S.K."/>
            <person name="Zeng Q."/>
            <person name="Gargeya S."/>
            <person name="Fitzgerald M."/>
            <person name="Haas B."/>
            <person name="Abouelleil A."/>
            <person name="Alvarado L."/>
            <person name="Arachchi H.M."/>
            <person name="Berlin A."/>
            <person name="Brown A."/>
            <person name="Chapman S.B."/>
            <person name="Chen Z."/>
            <person name="Dunbar C."/>
            <person name="Freedman E."/>
            <person name="Gearin G."/>
            <person name="Goldberg J."/>
            <person name="Griggs A."/>
            <person name="Gujja S."/>
            <person name="Heiman D."/>
            <person name="Howarth C."/>
            <person name="Larson L."/>
            <person name="Lui A."/>
            <person name="MacDonald P.J.P."/>
            <person name="Montmayeur A."/>
            <person name="Murphy C."/>
            <person name="Neiman D."/>
            <person name="Pearson M."/>
            <person name="Priest M."/>
            <person name="Roberts A."/>
            <person name="Saif S."/>
            <person name="Shea T."/>
            <person name="Shenoy N."/>
            <person name="Sisk P."/>
            <person name="Stolte C."/>
            <person name="Sykes S."/>
            <person name="Wortman J."/>
            <person name="Nusbaum C."/>
            <person name="Birren B."/>
        </authorList>
    </citation>
    <scope>NUCLEOTIDE SEQUENCE [LARGE SCALE GENOMIC DNA]</scope>
    <source>
        <strain evidence="2">HOxBLS</strain>
    </source>
</reference>
<accession>C3X1Y6</accession>
<dbReference type="Gene3D" id="6.20.150.10">
    <property type="match status" value="1"/>
</dbReference>
<organism evidence="2 3">
    <name type="scientific">Oxalobacter paraformigenes</name>
    <dbReference type="NCBI Taxonomy" id="556268"/>
    <lineage>
        <taxon>Bacteria</taxon>
        <taxon>Pseudomonadati</taxon>
        <taxon>Pseudomonadota</taxon>
        <taxon>Betaproteobacteria</taxon>
        <taxon>Burkholderiales</taxon>
        <taxon>Oxalobacteraceae</taxon>
        <taxon>Oxalobacter</taxon>
    </lineage>
</organism>
<comment type="caution">
    <text evidence="2">The sequence shown here is derived from an EMBL/GenBank/DDBJ whole genome shotgun (WGS) entry which is preliminary data.</text>
</comment>
<dbReference type="eggNOG" id="COG4540">
    <property type="taxonomic scope" value="Bacteria"/>
</dbReference>
<dbReference type="InterPro" id="IPR006531">
    <property type="entry name" value="Gp5/Vgr_OB"/>
</dbReference>
<gene>
    <name evidence="2" type="ORF">OFAG_00375</name>
</gene>
<dbReference type="HOGENOM" id="CLU_088884_2_1_4"/>
<dbReference type="NCBIfam" id="TIGR01644">
    <property type="entry name" value="phage_P2_V"/>
    <property type="match status" value="1"/>
</dbReference>
<dbReference type="AlphaFoldDB" id="C3X1Y6"/>
<dbReference type="EMBL" id="ACDP02000029">
    <property type="protein sequence ID" value="EEO27222.2"/>
    <property type="molecule type" value="Genomic_DNA"/>
</dbReference>
<evidence type="ECO:0000313" key="3">
    <source>
        <dbReference type="Proteomes" id="UP000003973"/>
    </source>
</evidence>
<dbReference type="InterPro" id="IPR013046">
    <property type="entry name" value="GpV/Gp45"/>
</dbReference>
<protein>
    <submittedName>
        <fullName evidence="2">Phage baseplate assembly protein V</fullName>
    </submittedName>
</protein>
<feature type="domain" description="Gp5/Type VI secretion system Vgr protein OB-fold" evidence="1">
    <location>
        <begin position="19"/>
        <end position="84"/>
    </location>
</feature>
<evidence type="ECO:0000313" key="2">
    <source>
        <dbReference type="EMBL" id="EEO27222.2"/>
    </source>
</evidence>
<keyword evidence="3" id="KW-1185">Reference proteome</keyword>
<sequence>MDAELSEHRRLIGNIIRFGTISGIDYANTAVRVKTGEIETDWLQWGTRRAGNVKEWDPPSIGEQVVIVSPGGNLAAGIVYPALYSDDNPAPSSSPTLHKRVYPDGAVIEYDFASHRLLASLPGGTATVKADQVTSDSPLTQCTGDLIVAGNVIIGKTLSVRGTDSSGASTSLAGKLSVSEDVVVKGISYILHRHLVTGIGALTEKPE</sequence>
<proteinExistence type="predicted"/>
<dbReference type="Gene3D" id="2.40.50.230">
    <property type="entry name" value="Gp5 N-terminal domain"/>
    <property type="match status" value="1"/>
</dbReference>
<dbReference type="Pfam" id="PF04717">
    <property type="entry name" value="Phage_base_V"/>
    <property type="match status" value="1"/>
</dbReference>
<dbReference type="Proteomes" id="UP000003973">
    <property type="component" value="Unassembled WGS sequence"/>
</dbReference>
<name>C3X1Y6_9BURK</name>